<proteinExistence type="predicted"/>
<organism evidence="2 3">
    <name type="scientific">Teladorsagia circumcincta</name>
    <name type="common">Brown stomach worm</name>
    <name type="synonym">Ostertagia circumcincta</name>
    <dbReference type="NCBI Taxonomy" id="45464"/>
    <lineage>
        <taxon>Eukaryota</taxon>
        <taxon>Metazoa</taxon>
        <taxon>Ecdysozoa</taxon>
        <taxon>Nematoda</taxon>
        <taxon>Chromadorea</taxon>
        <taxon>Rhabditida</taxon>
        <taxon>Rhabditina</taxon>
        <taxon>Rhabditomorpha</taxon>
        <taxon>Strongyloidea</taxon>
        <taxon>Trichostrongylidae</taxon>
        <taxon>Teladorsagia</taxon>
    </lineage>
</organism>
<feature type="region of interest" description="Disordered" evidence="1">
    <location>
        <begin position="94"/>
        <end position="125"/>
    </location>
</feature>
<dbReference type="EMBL" id="KZ349506">
    <property type="protein sequence ID" value="PIO64864.1"/>
    <property type="molecule type" value="Genomic_DNA"/>
</dbReference>
<feature type="compositionally biased region" description="Low complexity" evidence="1">
    <location>
        <begin position="95"/>
        <end position="104"/>
    </location>
</feature>
<sequence length="234" mass="25805">MQVVETAFELKIFSHAALAVDPLLKLSTSDGRSTESNGNQSTLAPDIAYVKLSAMVGKPSPKKRVYFNDVSPAEGLPSKKPALDVKQLGAKYRDSSLSVSSRPSNEARSNDNLVEHSEERSEMLMEPTIDVDTYEEVTVSEEYDDSPAGVVSPSYLSSEGREVLGGNSYRELKGENNYLKEQLQASMLRVKQLEALLLQRNGQVKKLVSENLHLSIKCRKLMGALGEEEIREAL</sequence>
<gene>
    <name evidence="2" type="ORF">TELCIR_13490</name>
</gene>
<dbReference type="OrthoDB" id="5809795at2759"/>
<dbReference type="AlphaFoldDB" id="A0A2G9U3V2"/>
<evidence type="ECO:0000313" key="3">
    <source>
        <dbReference type="Proteomes" id="UP000230423"/>
    </source>
</evidence>
<evidence type="ECO:0000256" key="1">
    <source>
        <dbReference type="SAM" id="MobiDB-lite"/>
    </source>
</evidence>
<feature type="compositionally biased region" description="Basic and acidic residues" evidence="1">
    <location>
        <begin position="113"/>
        <end position="123"/>
    </location>
</feature>
<reference evidence="2 3" key="1">
    <citation type="submission" date="2015-09" db="EMBL/GenBank/DDBJ databases">
        <title>Draft genome of the parasitic nematode Teladorsagia circumcincta isolate WARC Sus (inbred).</title>
        <authorList>
            <person name="Mitreva M."/>
        </authorList>
    </citation>
    <scope>NUCLEOTIDE SEQUENCE [LARGE SCALE GENOMIC DNA]</scope>
    <source>
        <strain evidence="2 3">S</strain>
    </source>
</reference>
<name>A0A2G9U3V2_TELCI</name>
<evidence type="ECO:0000313" key="2">
    <source>
        <dbReference type="EMBL" id="PIO64864.1"/>
    </source>
</evidence>
<protein>
    <submittedName>
        <fullName evidence="2">Uncharacterized protein</fullName>
    </submittedName>
</protein>
<dbReference type="Proteomes" id="UP000230423">
    <property type="component" value="Unassembled WGS sequence"/>
</dbReference>
<keyword evidence="3" id="KW-1185">Reference proteome</keyword>
<accession>A0A2G9U3V2</accession>